<dbReference type="EMBL" id="LKKS01000045">
    <property type="protein sequence ID" value="KPM67107.1"/>
    <property type="molecule type" value="Genomic_DNA"/>
</dbReference>
<evidence type="ECO:0000313" key="1">
    <source>
        <dbReference type="EMBL" id="KPM67107.1"/>
    </source>
</evidence>
<gene>
    <name evidence="1" type="ORF">HB13667_07755</name>
</gene>
<comment type="caution">
    <text evidence="1">The sequence shown here is derived from an EMBL/GenBank/DDBJ whole genome shotgun (WGS) entry which is preliminary data.</text>
</comment>
<dbReference type="Proteomes" id="UP000050437">
    <property type="component" value="Unassembled WGS sequence"/>
</dbReference>
<reference evidence="1 2" key="1">
    <citation type="submission" date="2015-10" db="EMBL/GenBank/DDBJ databases">
        <title>Pseudomonas putida clinical strains.</title>
        <authorList>
            <person name="Molina L."/>
            <person name="Udaondo Z."/>
        </authorList>
    </citation>
    <scope>NUCLEOTIDE SEQUENCE [LARGE SCALE GENOMIC DNA]</scope>
    <source>
        <strain evidence="1 2">HB13667</strain>
    </source>
</reference>
<organism evidence="1 2">
    <name type="scientific">Pseudomonas putida</name>
    <name type="common">Arthrobacter siderocapsulatus</name>
    <dbReference type="NCBI Taxonomy" id="303"/>
    <lineage>
        <taxon>Bacteria</taxon>
        <taxon>Pseudomonadati</taxon>
        <taxon>Pseudomonadota</taxon>
        <taxon>Gammaproteobacteria</taxon>
        <taxon>Pseudomonadales</taxon>
        <taxon>Pseudomonadaceae</taxon>
        <taxon>Pseudomonas</taxon>
    </lineage>
</organism>
<name>A0A0P7DA47_PSEPU</name>
<dbReference type="AlphaFoldDB" id="A0A0P7DA47"/>
<sequence>MRLANEVHKMSKPTGCPAFPVPGLQDDESFNGMTLRDYFAAKALQGMLPYPGNEMWGSFANMTPKQAAESAYGYADAMLAARVKP</sequence>
<evidence type="ECO:0000313" key="2">
    <source>
        <dbReference type="Proteomes" id="UP000050437"/>
    </source>
</evidence>
<proteinExistence type="predicted"/>
<accession>A0A0P7DA47</accession>
<protein>
    <submittedName>
        <fullName evidence="1">Uncharacterized protein</fullName>
    </submittedName>
</protein>